<feature type="compositionally biased region" description="Basic and acidic residues" evidence="1">
    <location>
        <begin position="166"/>
        <end position="176"/>
    </location>
</feature>
<dbReference type="EMBL" id="JBHUGI010000008">
    <property type="protein sequence ID" value="MFD1927470.1"/>
    <property type="molecule type" value="Genomic_DNA"/>
</dbReference>
<accession>A0ABW4SDM8</accession>
<keyword evidence="3" id="KW-1185">Reference proteome</keyword>
<gene>
    <name evidence="2" type="ORF">ACFSFY_05245</name>
</gene>
<evidence type="ECO:0000313" key="2">
    <source>
        <dbReference type="EMBL" id="MFD1927470.1"/>
    </source>
</evidence>
<dbReference type="Proteomes" id="UP001597218">
    <property type="component" value="Unassembled WGS sequence"/>
</dbReference>
<dbReference type="RefSeq" id="WP_381536127.1">
    <property type="nucleotide sequence ID" value="NZ_JBHUGI010000008.1"/>
</dbReference>
<protein>
    <submittedName>
        <fullName evidence="2">Beta-propeller domain-containing protein</fullName>
    </submittedName>
</protein>
<feature type="region of interest" description="Disordered" evidence="1">
    <location>
        <begin position="157"/>
        <end position="187"/>
    </location>
</feature>
<evidence type="ECO:0000256" key="1">
    <source>
        <dbReference type="SAM" id="MobiDB-lite"/>
    </source>
</evidence>
<comment type="caution">
    <text evidence="2">The sequence shown here is derived from an EMBL/GenBank/DDBJ whole genome shotgun (WGS) entry which is preliminary data.</text>
</comment>
<dbReference type="SUPFAM" id="SSF101898">
    <property type="entry name" value="NHL repeat"/>
    <property type="match status" value="1"/>
</dbReference>
<organism evidence="2 3">
    <name type="scientific">Sporosarcina siberiensis</name>
    <dbReference type="NCBI Taxonomy" id="1365606"/>
    <lineage>
        <taxon>Bacteria</taxon>
        <taxon>Bacillati</taxon>
        <taxon>Bacillota</taxon>
        <taxon>Bacilli</taxon>
        <taxon>Bacillales</taxon>
        <taxon>Caryophanaceae</taxon>
        <taxon>Sporosarcina</taxon>
    </lineage>
</organism>
<dbReference type="InterPro" id="IPR019198">
    <property type="entry name" value="Beta_propeller_containing"/>
</dbReference>
<dbReference type="Pfam" id="PF09826">
    <property type="entry name" value="Beta_propel"/>
    <property type="match status" value="1"/>
</dbReference>
<evidence type="ECO:0000313" key="3">
    <source>
        <dbReference type="Proteomes" id="UP001597218"/>
    </source>
</evidence>
<reference evidence="3" key="1">
    <citation type="journal article" date="2019" name="Int. J. Syst. Evol. Microbiol.">
        <title>The Global Catalogue of Microorganisms (GCM) 10K type strain sequencing project: providing services to taxonomists for standard genome sequencing and annotation.</title>
        <authorList>
            <consortium name="The Broad Institute Genomics Platform"/>
            <consortium name="The Broad Institute Genome Sequencing Center for Infectious Disease"/>
            <person name="Wu L."/>
            <person name="Ma J."/>
        </authorList>
    </citation>
    <scope>NUCLEOTIDE SEQUENCE [LARGE SCALE GENOMIC DNA]</scope>
    <source>
        <strain evidence="3">CGMCC 4.7177</strain>
    </source>
</reference>
<proteinExistence type="predicted"/>
<name>A0ABW4SDM8_9BACL</name>
<sequence length="723" mass="80498">MRKRGIWLLGALFITVVSVLFAFMIEKITVTASEIALTKQGLYVKFSEPLNANAIQSDHLYITSSNGKKSVAKLTLDKGRRIVHVQGLEPGKYTLHIKRDAFKGKPFSSLSTNELKFTMRETIESVSSAKELTDYFKQALTMRELQGHGVEMEVMEDSAASGGDSGKSKSTSDDHSTTNTQVEGVDEADLVKTDGDYIYATLGDGKVSITDIRNPKQMKIASEITMEEGFYPSELFLHEDMLLVLGGRFDSYPMQGKMDSRVDRMPGKSMTTIRLYDVSAPENPLLIREVGAEGYLNGARKVENILYFITNVQPNFWMMEKLYENELLPYVIDSSSSEKSMPLDYQDISILPGAMEPTYTVITAIDLSSPAEGKVVTKGYLGASEQLYMSANNLYLTATNYGQVNSGGVSESSMIWNPGSGNSDVFKFTLNGTLVTFQSTATLKGSVLNQFSMDEHDGYFRVVTTEGNMWDENNVSKNHLFILDENLKVTGSVEGLAKGERIYSARFMGDKAYMVTFRETDPLFVIDVANPTAPKVLGELKIPGFSNYLHPLDENHLIGFGYETVAEKNPQGGEPIITTKGMKISLFDISDFTNPKEKDTEIIGESQTYSPVQYNHKALFQNKKRSLFGFPVTIYKEKKVEGTFSDIEFQSMGALVYEITSEKGIELKGNLLEEKVPGEQYGDYEKEIQRLISSNDVIYTISLKAIKNYSLDTFTPIGELSIQ</sequence>